<dbReference type="PANTHER" id="PTHR11820:SF7">
    <property type="entry name" value="ACYLPYRUVASE FAHD1, MITOCHONDRIAL"/>
    <property type="match status" value="1"/>
</dbReference>
<dbReference type="Gene3D" id="3.90.850.10">
    <property type="entry name" value="Fumarylacetoacetase-like, C-terminal domain"/>
    <property type="match status" value="1"/>
</dbReference>
<evidence type="ECO:0000259" key="3">
    <source>
        <dbReference type="Pfam" id="PF01557"/>
    </source>
</evidence>
<dbReference type="Proteomes" id="UP000625210">
    <property type="component" value="Unassembled WGS sequence"/>
</dbReference>
<accession>A0A8J2VEJ3</accession>
<keyword evidence="2" id="KW-0479">Metal-binding</keyword>
<evidence type="ECO:0000256" key="2">
    <source>
        <dbReference type="ARBA" id="ARBA00022723"/>
    </source>
</evidence>
<dbReference type="GO" id="GO:0018773">
    <property type="term" value="F:acetylpyruvate hydrolase activity"/>
    <property type="evidence" value="ECO:0007669"/>
    <property type="project" value="TreeGrafter"/>
</dbReference>
<keyword evidence="4" id="KW-0378">Hydrolase</keyword>
<organism evidence="4 5">
    <name type="scientific">Marinithermofilum abyssi</name>
    <dbReference type="NCBI Taxonomy" id="1571185"/>
    <lineage>
        <taxon>Bacteria</taxon>
        <taxon>Bacillati</taxon>
        <taxon>Bacillota</taxon>
        <taxon>Bacilli</taxon>
        <taxon>Bacillales</taxon>
        <taxon>Thermoactinomycetaceae</taxon>
        <taxon>Marinithermofilum</taxon>
    </lineage>
</organism>
<dbReference type="SUPFAM" id="SSF56529">
    <property type="entry name" value="FAH"/>
    <property type="match status" value="1"/>
</dbReference>
<sequence>MNTIRNIYCVGRNYRLHAEELGNEVPKSPLIFSKPTHALIQANGQEISLPVGQGKVHYEAELVIHISRPYKAGIQVENIVDQFALGIDLTLRDVQSRLKKKGHPWLLAKGFPNSAIITEFRKFPGVAACQAVDFSLVQNGNRVQTGNIRDMVFDLQTLIDFCGIHLGLDKGDLLYTGTPAGVGEVDNGDHLQLFWGKDMLGECRIRFFNSKPEPEQQVP</sequence>
<evidence type="ECO:0000313" key="4">
    <source>
        <dbReference type="EMBL" id="GGE08450.1"/>
    </source>
</evidence>
<dbReference type="RefSeq" id="WP_188646529.1">
    <property type="nucleotide sequence ID" value="NZ_BMHQ01000002.1"/>
</dbReference>
<name>A0A8J2VEJ3_9BACL</name>
<evidence type="ECO:0000256" key="1">
    <source>
        <dbReference type="ARBA" id="ARBA00010211"/>
    </source>
</evidence>
<dbReference type="InterPro" id="IPR036663">
    <property type="entry name" value="Fumarylacetoacetase_C_sf"/>
</dbReference>
<dbReference type="Pfam" id="PF01557">
    <property type="entry name" value="FAA_hydrolase"/>
    <property type="match status" value="1"/>
</dbReference>
<reference evidence="4" key="2">
    <citation type="submission" date="2020-09" db="EMBL/GenBank/DDBJ databases">
        <authorList>
            <person name="Sun Q."/>
            <person name="Zhou Y."/>
        </authorList>
    </citation>
    <scope>NUCLEOTIDE SEQUENCE</scope>
    <source>
        <strain evidence="4">CGMCC 1.15179</strain>
    </source>
</reference>
<comment type="similarity">
    <text evidence="1">Belongs to the FAH family.</text>
</comment>
<dbReference type="AlphaFoldDB" id="A0A8J2VEJ3"/>
<feature type="domain" description="Fumarylacetoacetase-like C-terminal" evidence="3">
    <location>
        <begin position="7"/>
        <end position="193"/>
    </location>
</feature>
<dbReference type="PANTHER" id="PTHR11820">
    <property type="entry name" value="ACYLPYRUVASE"/>
    <property type="match status" value="1"/>
</dbReference>
<keyword evidence="5" id="KW-1185">Reference proteome</keyword>
<reference evidence="4" key="1">
    <citation type="journal article" date="2014" name="Int. J. Syst. Evol. Microbiol.">
        <title>Complete genome sequence of Corynebacterium casei LMG S-19264T (=DSM 44701T), isolated from a smear-ripened cheese.</title>
        <authorList>
            <consortium name="US DOE Joint Genome Institute (JGI-PGF)"/>
            <person name="Walter F."/>
            <person name="Albersmeier A."/>
            <person name="Kalinowski J."/>
            <person name="Ruckert C."/>
        </authorList>
    </citation>
    <scope>NUCLEOTIDE SEQUENCE</scope>
    <source>
        <strain evidence="4">CGMCC 1.15179</strain>
    </source>
</reference>
<comment type="caution">
    <text evidence="4">The sequence shown here is derived from an EMBL/GenBank/DDBJ whole genome shotgun (WGS) entry which is preliminary data.</text>
</comment>
<evidence type="ECO:0000313" key="5">
    <source>
        <dbReference type="Proteomes" id="UP000625210"/>
    </source>
</evidence>
<dbReference type="GO" id="GO:0046872">
    <property type="term" value="F:metal ion binding"/>
    <property type="evidence" value="ECO:0007669"/>
    <property type="project" value="UniProtKB-KW"/>
</dbReference>
<proteinExistence type="inferred from homology"/>
<dbReference type="InterPro" id="IPR011234">
    <property type="entry name" value="Fumarylacetoacetase-like_C"/>
</dbReference>
<dbReference type="EMBL" id="BMHQ01000002">
    <property type="protein sequence ID" value="GGE08450.1"/>
    <property type="molecule type" value="Genomic_DNA"/>
</dbReference>
<gene>
    <name evidence="4" type="ORF">GCM10011571_07190</name>
</gene>
<protein>
    <submittedName>
        <fullName evidence="4">Fumarylacetoacetate hydrolase</fullName>
    </submittedName>
</protein>